<keyword evidence="7 22" id="KW-0547">Nucleotide-binding</keyword>
<comment type="similarity">
    <text evidence="16">Belongs to the protein kinase superfamily. Ser/Thr protein kinase family. GCN2 subfamily.</text>
</comment>
<dbReference type="GO" id="GO:0004674">
    <property type="term" value="F:protein serine/threonine kinase activity"/>
    <property type="evidence" value="ECO:0007669"/>
    <property type="project" value="UniProtKB-KW"/>
</dbReference>
<accession>A0AA39H577</accession>
<dbReference type="GO" id="GO:0048477">
    <property type="term" value="P:oogenesis"/>
    <property type="evidence" value="ECO:0007669"/>
    <property type="project" value="UniProtKB-KW"/>
</dbReference>
<feature type="transmembrane region" description="Helical" evidence="24">
    <location>
        <begin position="280"/>
        <end position="299"/>
    </location>
</feature>
<keyword evidence="15" id="KW-0131">Cell cycle</keyword>
<organism evidence="26 27">
    <name type="scientific">Steinernema hermaphroditum</name>
    <dbReference type="NCBI Taxonomy" id="289476"/>
    <lineage>
        <taxon>Eukaryota</taxon>
        <taxon>Metazoa</taxon>
        <taxon>Ecdysozoa</taxon>
        <taxon>Nematoda</taxon>
        <taxon>Chromadorea</taxon>
        <taxon>Rhabditida</taxon>
        <taxon>Tylenchina</taxon>
        <taxon>Panagrolaimomorpha</taxon>
        <taxon>Strongyloidoidea</taxon>
        <taxon>Steinernematidae</taxon>
        <taxon>Steinernema</taxon>
    </lineage>
</organism>
<evidence type="ECO:0000256" key="5">
    <source>
        <dbReference type="ARBA" id="ARBA00022679"/>
    </source>
</evidence>
<dbReference type="PROSITE" id="PS00108">
    <property type="entry name" value="PROTEIN_KINASE_ST"/>
    <property type="match status" value="1"/>
</dbReference>
<evidence type="ECO:0000256" key="4">
    <source>
        <dbReference type="ARBA" id="ARBA00022553"/>
    </source>
</evidence>
<evidence type="ECO:0000256" key="8">
    <source>
        <dbReference type="ARBA" id="ARBA00022777"/>
    </source>
</evidence>
<dbReference type="InterPro" id="IPR008271">
    <property type="entry name" value="Ser/Thr_kinase_AS"/>
</dbReference>
<feature type="binding site" evidence="22">
    <location>
        <position position="127"/>
    </location>
    <ligand>
        <name>ATP</name>
        <dbReference type="ChEBI" id="CHEBI:30616"/>
    </ligand>
</feature>
<evidence type="ECO:0000256" key="21">
    <source>
        <dbReference type="ARBA" id="ARBA00084081"/>
    </source>
</evidence>
<dbReference type="GO" id="GO:0005634">
    <property type="term" value="C:nucleus"/>
    <property type="evidence" value="ECO:0007669"/>
    <property type="project" value="TreeGrafter"/>
</dbReference>
<dbReference type="PANTHER" id="PTHR11042:SF183">
    <property type="entry name" value="MEMBRANE-ASSOCIATED TYROSINE- AND THREONINE-SPECIFIC CDC2-INHIBITORY KINASE"/>
    <property type="match status" value="1"/>
</dbReference>
<dbReference type="GO" id="GO:0051321">
    <property type="term" value="P:meiotic cell cycle"/>
    <property type="evidence" value="ECO:0007669"/>
    <property type="project" value="TreeGrafter"/>
</dbReference>
<evidence type="ECO:0000256" key="18">
    <source>
        <dbReference type="ARBA" id="ARBA00048679"/>
    </source>
</evidence>
<feature type="compositionally biased region" description="Polar residues" evidence="23">
    <location>
        <begin position="455"/>
        <end position="479"/>
    </location>
</feature>
<dbReference type="EC" id="2.7.11.1" evidence="2"/>
<evidence type="ECO:0000256" key="24">
    <source>
        <dbReference type="SAM" id="Phobius"/>
    </source>
</evidence>
<proteinExistence type="inferred from homology"/>
<dbReference type="Pfam" id="PF00069">
    <property type="entry name" value="Pkinase"/>
    <property type="match status" value="1"/>
</dbReference>
<keyword evidence="8" id="KW-0418">Kinase</keyword>
<evidence type="ECO:0000256" key="9">
    <source>
        <dbReference type="ARBA" id="ARBA00022840"/>
    </source>
</evidence>
<dbReference type="Gene3D" id="3.30.200.20">
    <property type="entry name" value="Phosphorylase Kinase, domain 1"/>
    <property type="match status" value="1"/>
</dbReference>
<dbReference type="InterPro" id="IPR000719">
    <property type="entry name" value="Prot_kinase_dom"/>
</dbReference>
<keyword evidence="4" id="KW-0597">Phosphoprotein</keyword>
<dbReference type="GO" id="GO:0046872">
    <property type="term" value="F:metal ion binding"/>
    <property type="evidence" value="ECO:0007669"/>
    <property type="project" value="UniProtKB-KW"/>
</dbReference>
<keyword evidence="27" id="KW-1185">Reference proteome</keyword>
<dbReference type="FunFam" id="1.10.510.10:FF:000315">
    <property type="entry name" value="membrane-associated tyrosine- and threonine-specific cdc2-inhibitory kinase"/>
    <property type="match status" value="1"/>
</dbReference>
<evidence type="ECO:0000256" key="11">
    <source>
        <dbReference type="ARBA" id="ARBA00022871"/>
    </source>
</evidence>
<evidence type="ECO:0000256" key="23">
    <source>
        <dbReference type="SAM" id="MobiDB-lite"/>
    </source>
</evidence>
<keyword evidence="14 24" id="KW-0472">Membrane</keyword>
<evidence type="ECO:0000256" key="20">
    <source>
        <dbReference type="ARBA" id="ARBA00074601"/>
    </source>
</evidence>
<evidence type="ECO:0000256" key="14">
    <source>
        <dbReference type="ARBA" id="ARBA00023136"/>
    </source>
</evidence>
<dbReference type="GO" id="GO:0000139">
    <property type="term" value="C:Golgi membrane"/>
    <property type="evidence" value="ECO:0007669"/>
    <property type="project" value="UniProtKB-SubCell"/>
</dbReference>
<evidence type="ECO:0000256" key="16">
    <source>
        <dbReference type="ARBA" id="ARBA00037982"/>
    </source>
</evidence>
<evidence type="ECO:0000313" key="26">
    <source>
        <dbReference type="EMBL" id="KAK0398981.1"/>
    </source>
</evidence>
<reference evidence="26" key="1">
    <citation type="submission" date="2023-06" db="EMBL/GenBank/DDBJ databases">
        <title>Genomic analysis of the entomopathogenic nematode Steinernema hermaphroditum.</title>
        <authorList>
            <person name="Schwarz E.M."/>
            <person name="Heppert J.K."/>
            <person name="Baniya A."/>
            <person name="Schwartz H.T."/>
            <person name="Tan C.-H."/>
            <person name="Antoshechkin I."/>
            <person name="Sternberg P.W."/>
            <person name="Goodrich-Blair H."/>
            <person name="Dillman A.R."/>
        </authorList>
    </citation>
    <scope>NUCLEOTIDE SEQUENCE</scope>
    <source>
        <strain evidence="26">PS9179</strain>
        <tissue evidence="26">Whole animal</tissue>
    </source>
</reference>
<dbReference type="InterPro" id="IPR017441">
    <property type="entry name" value="Protein_kinase_ATP_BS"/>
</dbReference>
<keyword evidence="5" id="KW-0808">Transferase</keyword>
<evidence type="ECO:0000256" key="15">
    <source>
        <dbReference type="ARBA" id="ARBA00023306"/>
    </source>
</evidence>
<gene>
    <name evidence="26" type="ORF">QR680_002845</name>
</gene>
<dbReference type="Proteomes" id="UP001175271">
    <property type="component" value="Unassembled WGS sequence"/>
</dbReference>
<dbReference type="EMBL" id="JAUCMV010000005">
    <property type="protein sequence ID" value="KAK0398981.1"/>
    <property type="molecule type" value="Genomic_DNA"/>
</dbReference>
<comment type="catalytic activity">
    <reaction evidence="17">
        <text>L-threonyl-[protein] + ATP = O-phospho-L-threonyl-[protein] + ADP + H(+)</text>
        <dbReference type="Rhea" id="RHEA:46608"/>
        <dbReference type="Rhea" id="RHEA-COMP:11060"/>
        <dbReference type="Rhea" id="RHEA-COMP:11605"/>
        <dbReference type="ChEBI" id="CHEBI:15378"/>
        <dbReference type="ChEBI" id="CHEBI:30013"/>
        <dbReference type="ChEBI" id="CHEBI:30616"/>
        <dbReference type="ChEBI" id="CHEBI:61977"/>
        <dbReference type="ChEBI" id="CHEBI:456216"/>
        <dbReference type="EC" id="2.7.11.1"/>
    </reaction>
</comment>
<evidence type="ECO:0000256" key="22">
    <source>
        <dbReference type="PROSITE-ProRule" id="PRU10141"/>
    </source>
</evidence>
<keyword evidence="3" id="KW-0723">Serine/threonine-protein kinase</keyword>
<evidence type="ECO:0000256" key="17">
    <source>
        <dbReference type="ARBA" id="ARBA00047899"/>
    </source>
</evidence>
<keyword evidence="9 22" id="KW-0067">ATP-binding</keyword>
<evidence type="ECO:0000256" key="10">
    <source>
        <dbReference type="ARBA" id="ARBA00022842"/>
    </source>
</evidence>
<dbReference type="GO" id="GO:0005524">
    <property type="term" value="F:ATP binding"/>
    <property type="evidence" value="ECO:0007669"/>
    <property type="project" value="UniProtKB-UniRule"/>
</dbReference>
<dbReference type="AlphaFoldDB" id="A0AA39H577"/>
<dbReference type="SUPFAM" id="SSF56112">
    <property type="entry name" value="Protein kinase-like (PK-like)"/>
    <property type="match status" value="1"/>
</dbReference>
<keyword evidence="10" id="KW-0460">Magnesium</keyword>
<keyword evidence="24" id="KW-0812">Transmembrane</keyword>
<evidence type="ECO:0000256" key="19">
    <source>
        <dbReference type="ARBA" id="ARBA00071413"/>
    </source>
</evidence>
<dbReference type="Gene3D" id="1.10.510.10">
    <property type="entry name" value="Transferase(Phosphotransferase) domain 1"/>
    <property type="match status" value="1"/>
</dbReference>
<comment type="subcellular location">
    <subcellularLocation>
        <location evidence="1">Golgi apparatus membrane</location>
        <topology evidence="1">Peripheral membrane protein</topology>
    </subcellularLocation>
</comment>
<dbReference type="FunFam" id="3.30.200.20:FF:000280">
    <property type="entry name" value="membrane-associated tyrosine- and threonine-specific cdc2-inhibitory kinase"/>
    <property type="match status" value="1"/>
</dbReference>
<keyword evidence="13" id="KW-0333">Golgi apparatus</keyword>
<sequence length="555" mass="62971">MDPFDASTPLPCPVFYDQTESPLSTKRDMLRRTPARSSISMPRLAKSMPAVGRLRSRLNDLRTRHPMFISFTGKKDDILANSKTYDPASLDTYFEQCFTIQRKLGAGSFGEVFCVRSKDDLSLYAVKRSMEPFRSAVDREQKLREVEKHQTVGEHPNLVHFVRAWEEGGLLYIQTELCDQSLEQLVANMPNDTYTVPEDIVWRYCYDLLQAVDYLHSHNLIHVDIKPANIFVTSSGICKLGDFGLMMDLSKDKITSAEEGDSKYLALEVLNGHPNTASDIFSLGITILELASGIFLPSYGAGWEMLRNKNIPPEFTKGLSQDLVDLINRMMDSDSAARPTAKKLLRHPRFRDIHSERKISFLGQCCFWISFGISYFVQLLLRPAQMVKAALRKSLAKGRPALKDDNVRVMDLSVRKKLFAHSDSFNFSACDGTESWSQKSDHSFRSTQTNMSFGSYNLSNRSPTQLSQSESSITLGSPRSTKKERHEDCDTVDENSPAKRVRIRKADDIYLESSSEEDEPLFIRNAMTMPVRLEARGRTRTGMKRVGKLDFSKIE</sequence>
<dbReference type="PANTHER" id="PTHR11042">
    <property type="entry name" value="EUKARYOTIC TRANSLATION INITIATION FACTOR 2-ALPHA KINASE EIF2-ALPHA KINASE -RELATED"/>
    <property type="match status" value="1"/>
</dbReference>
<keyword evidence="6" id="KW-0479">Metal-binding</keyword>
<feature type="region of interest" description="Disordered" evidence="23">
    <location>
        <begin position="455"/>
        <end position="496"/>
    </location>
</feature>
<evidence type="ECO:0000256" key="3">
    <source>
        <dbReference type="ARBA" id="ARBA00022527"/>
    </source>
</evidence>
<dbReference type="SMART" id="SM00220">
    <property type="entry name" value="S_TKc"/>
    <property type="match status" value="1"/>
</dbReference>
<evidence type="ECO:0000256" key="12">
    <source>
        <dbReference type="ARBA" id="ARBA00022943"/>
    </source>
</evidence>
<keyword evidence="12" id="KW-0221">Differentiation</keyword>
<dbReference type="InterPro" id="IPR011009">
    <property type="entry name" value="Kinase-like_dom_sf"/>
</dbReference>
<feature type="transmembrane region" description="Helical" evidence="24">
    <location>
        <begin position="359"/>
        <end position="381"/>
    </location>
</feature>
<evidence type="ECO:0000256" key="6">
    <source>
        <dbReference type="ARBA" id="ARBA00022723"/>
    </source>
</evidence>
<evidence type="ECO:0000313" key="27">
    <source>
        <dbReference type="Proteomes" id="UP001175271"/>
    </source>
</evidence>
<keyword evidence="12" id="KW-0896">Oogenesis</keyword>
<evidence type="ECO:0000256" key="7">
    <source>
        <dbReference type="ARBA" id="ARBA00022741"/>
    </source>
</evidence>
<dbReference type="GO" id="GO:0007283">
    <property type="term" value="P:spermatogenesis"/>
    <property type="evidence" value="ECO:0007669"/>
    <property type="project" value="UniProtKB-KW"/>
</dbReference>
<protein>
    <recommendedName>
        <fullName evidence="20">Membrane-associated tyrosine- and threonine-specific cdc2-inhibitory kinase</fullName>
        <ecNumber evidence="2">2.7.11.1</ecNumber>
    </recommendedName>
    <alternativeName>
        <fullName evidence="19">Membrane-associated tyrosine- and threonine-specific cdc2-inhibitory kinase wee-1.3</fullName>
    </alternativeName>
    <alternativeName>
        <fullName evidence="21">Myt1 kinase</fullName>
    </alternativeName>
</protein>
<name>A0AA39H577_9BILA</name>
<dbReference type="PROSITE" id="PS00107">
    <property type="entry name" value="PROTEIN_KINASE_ATP"/>
    <property type="match status" value="1"/>
</dbReference>
<dbReference type="InterPro" id="IPR050339">
    <property type="entry name" value="CC_SR_Kinase"/>
</dbReference>
<dbReference type="GO" id="GO:0110031">
    <property type="term" value="P:negative regulation of G2/MI transition of meiotic cell cycle"/>
    <property type="evidence" value="ECO:0007669"/>
    <property type="project" value="TreeGrafter"/>
</dbReference>
<dbReference type="PROSITE" id="PS50011">
    <property type="entry name" value="PROTEIN_KINASE_DOM"/>
    <property type="match status" value="1"/>
</dbReference>
<comment type="caution">
    <text evidence="26">The sequence shown here is derived from an EMBL/GenBank/DDBJ whole genome shotgun (WGS) entry which is preliminary data.</text>
</comment>
<evidence type="ECO:0000259" key="25">
    <source>
        <dbReference type="PROSITE" id="PS50011"/>
    </source>
</evidence>
<keyword evidence="11" id="KW-0744">Spermatogenesis</keyword>
<evidence type="ECO:0000256" key="1">
    <source>
        <dbReference type="ARBA" id="ARBA00004395"/>
    </source>
</evidence>
<keyword evidence="24" id="KW-1133">Transmembrane helix</keyword>
<comment type="catalytic activity">
    <reaction evidence="18">
        <text>L-seryl-[protein] + ATP = O-phospho-L-seryl-[protein] + ADP + H(+)</text>
        <dbReference type="Rhea" id="RHEA:17989"/>
        <dbReference type="Rhea" id="RHEA-COMP:9863"/>
        <dbReference type="Rhea" id="RHEA-COMP:11604"/>
        <dbReference type="ChEBI" id="CHEBI:15378"/>
        <dbReference type="ChEBI" id="CHEBI:29999"/>
        <dbReference type="ChEBI" id="CHEBI:30616"/>
        <dbReference type="ChEBI" id="CHEBI:83421"/>
        <dbReference type="ChEBI" id="CHEBI:456216"/>
        <dbReference type="EC" id="2.7.11.1"/>
    </reaction>
</comment>
<feature type="domain" description="Protein kinase" evidence="25">
    <location>
        <begin position="98"/>
        <end position="350"/>
    </location>
</feature>
<evidence type="ECO:0000256" key="13">
    <source>
        <dbReference type="ARBA" id="ARBA00023034"/>
    </source>
</evidence>
<evidence type="ECO:0000256" key="2">
    <source>
        <dbReference type="ARBA" id="ARBA00012513"/>
    </source>
</evidence>